<evidence type="ECO:0000313" key="4">
    <source>
        <dbReference type="Proteomes" id="UP001108240"/>
    </source>
</evidence>
<dbReference type="AlphaFoldDB" id="A0A9J8DHA7"/>
<dbReference type="InterPro" id="IPR007110">
    <property type="entry name" value="Ig-like_dom"/>
</dbReference>
<dbReference type="Ensembl" id="ENSCCRT00000149771.1">
    <property type="protein sequence ID" value="ENSCCRP00000181634.1"/>
    <property type="gene ID" value="ENSCCRG00000071457.1"/>
</dbReference>
<feature type="transmembrane region" description="Helical" evidence="1">
    <location>
        <begin position="230"/>
        <end position="253"/>
    </location>
</feature>
<dbReference type="OMA" id="YTSVTWY"/>
<name>A0A9J8DHA7_CYPCA</name>
<evidence type="ECO:0000256" key="1">
    <source>
        <dbReference type="SAM" id="Phobius"/>
    </source>
</evidence>
<dbReference type="SMART" id="SM00409">
    <property type="entry name" value="IG"/>
    <property type="match status" value="1"/>
</dbReference>
<keyword evidence="1" id="KW-0472">Membrane</keyword>
<keyword evidence="1" id="KW-1133">Transmembrane helix</keyword>
<evidence type="ECO:0000259" key="2">
    <source>
        <dbReference type="PROSITE" id="PS50835"/>
    </source>
</evidence>
<feature type="domain" description="Ig-like" evidence="2">
    <location>
        <begin position="95"/>
        <end position="187"/>
    </location>
</feature>
<dbReference type="PROSITE" id="PS50835">
    <property type="entry name" value="IG_LIKE"/>
    <property type="match status" value="1"/>
</dbReference>
<dbReference type="Pfam" id="PF07686">
    <property type="entry name" value="V-set"/>
    <property type="match status" value="1"/>
</dbReference>
<evidence type="ECO:0000313" key="3">
    <source>
        <dbReference type="Ensembl" id="ENSCCRP00000181634.1"/>
    </source>
</evidence>
<dbReference type="InterPro" id="IPR013783">
    <property type="entry name" value="Ig-like_fold"/>
</dbReference>
<protein>
    <submittedName>
        <fullName evidence="3">Si:dkey-109a10.2</fullName>
    </submittedName>
</protein>
<proteinExistence type="predicted"/>
<dbReference type="PANTHER" id="PTHR15193:SF1">
    <property type="entry name" value="CD83 ANTIGEN"/>
    <property type="match status" value="1"/>
</dbReference>
<sequence>MSKQFTRFFFFFYPNDLYVLQFITILPRSVWTCVKAHCSTHIFFLRSFLTRTEESSHRFTHFTSAIMIRLIVLALTLNIVVGSDELTFVTASCRDDITLHCTFHKTCQNYTSVTWYKFHNNSSDRATKMTIVIKSENVIQTDKHNNSVSLDKNASLVLRKVAPANSGIYMCLTRAKAGGTNCQKRVRLNISDCVSTASPIIFDFSTAFINESWANIGIPLPHVNDDSVLFVLWGCVGLALSKLVLSAICIWVFKELSKLKRR</sequence>
<dbReference type="Gene3D" id="2.60.40.10">
    <property type="entry name" value="Immunoglobulins"/>
    <property type="match status" value="1"/>
</dbReference>
<reference evidence="3" key="1">
    <citation type="submission" date="2025-08" db="UniProtKB">
        <authorList>
            <consortium name="Ensembl"/>
        </authorList>
    </citation>
    <scope>IDENTIFICATION</scope>
</reference>
<dbReference type="InterPro" id="IPR013106">
    <property type="entry name" value="Ig_V-set"/>
</dbReference>
<organism evidence="3 4">
    <name type="scientific">Cyprinus carpio carpio</name>
    <dbReference type="NCBI Taxonomy" id="630221"/>
    <lineage>
        <taxon>Eukaryota</taxon>
        <taxon>Metazoa</taxon>
        <taxon>Chordata</taxon>
        <taxon>Craniata</taxon>
        <taxon>Vertebrata</taxon>
        <taxon>Euteleostomi</taxon>
        <taxon>Actinopterygii</taxon>
        <taxon>Neopterygii</taxon>
        <taxon>Teleostei</taxon>
        <taxon>Ostariophysi</taxon>
        <taxon>Cypriniformes</taxon>
        <taxon>Cyprinidae</taxon>
        <taxon>Cyprininae</taxon>
        <taxon>Cyprinus</taxon>
    </lineage>
</organism>
<dbReference type="GeneTree" id="ENSGT01140000286332"/>
<dbReference type="InterPro" id="IPR036179">
    <property type="entry name" value="Ig-like_dom_sf"/>
</dbReference>
<keyword evidence="1" id="KW-0812">Transmembrane</keyword>
<dbReference type="PANTHER" id="PTHR15193">
    <property type="entry name" value="CD83 ANTIGEN"/>
    <property type="match status" value="1"/>
</dbReference>
<accession>A0A9J8DHA7</accession>
<dbReference type="InterPro" id="IPR003599">
    <property type="entry name" value="Ig_sub"/>
</dbReference>
<reference evidence="3" key="2">
    <citation type="submission" date="2025-09" db="UniProtKB">
        <authorList>
            <consortium name="Ensembl"/>
        </authorList>
    </citation>
    <scope>IDENTIFICATION</scope>
</reference>
<keyword evidence="4" id="KW-1185">Reference proteome</keyword>
<dbReference type="Proteomes" id="UP001108240">
    <property type="component" value="Unplaced"/>
</dbReference>
<dbReference type="SUPFAM" id="SSF48726">
    <property type="entry name" value="Immunoglobulin"/>
    <property type="match status" value="1"/>
</dbReference>